<reference evidence="5 6" key="1">
    <citation type="submission" date="2024-05" db="EMBL/GenBank/DDBJ databases">
        <title>Neorhizobium sp. Rsf11, a plant growth promoting and heavy metal resistant PAH-degrader.</title>
        <authorList>
            <person name="Golubev S.N."/>
            <person name="Muratova A.Y."/>
            <person name="Markelova M.I."/>
        </authorList>
    </citation>
    <scope>NUCLEOTIDE SEQUENCE [LARGE SCALE GENOMIC DNA]</scope>
    <source>
        <strain evidence="5 6">Rsf11</strain>
    </source>
</reference>
<dbReference type="PANTHER" id="PTHR11895">
    <property type="entry name" value="TRANSAMIDASE"/>
    <property type="match status" value="1"/>
</dbReference>
<proteinExistence type="inferred from homology"/>
<dbReference type="InterPro" id="IPR023631">
    <property type="entry name" value="Amidase_dom"/>
</dbReference>
<dbReference type="EMBL" id="JBEAAL010000015">
    <property type="protein sequence ID" value="MEQ1407047.1"/>
    <property type="molecule type" value="Genomic_DNA"/>
</dbReference>
<gene>
    <name evidence="5" type="ORF">ABK249_19130</name>
</gene>
<dbReference type="PANTHER" id="PTHR11895:SF7">
    <property type="entry name" value="GLUTAMYL-TRNA(GLN) AMIDOTRANSFERASE SUBUNIT A, MITOCHONDRIAL"/>
    <property type="match status" value="1"/>
</dbReference>
<accession>A0ABV0M5A5</accession>
<dbReference type="SUPFAM" id="SSF75304">
    <property type="entry name" value="Amidase signature (AS) enzymes"/>
    <property type="match status" value="1"/>
</dbReference>
<sequence length="471" mass="48849">MPDDATALAEAIRKGRLTASGAMQAALDRAEQMDGLGAIVHFEAEAGLEAARVIDARLVQADDRLNFAPFIGVPSLVKDLGGPFAGLPVAAGSRMLSRGNENCPDSDLAARMRAAGLCFFGLTTVPEMGLSLSCEPAAGPTCRNPLNPLRTPGGSSGGAAAAVAAGIVAIAHATDAGGSIRVPAACCGLLGMKATRGAMPAGPGFGNHLGGIAGELAVCRSSRDLAMIFEAVLGGVRGPLADPELAPVKRGPLRIGLLTETGNDHPTDPSRSEAVEAAARSLEKDGHAVVSLGWRDFAGPVAASAIALRDIIAVNLATHVAGVRLDVELAEPLTRAFIRRGVAMIGSELWSAMDGAVHASRSFWDIFKDFDLLVAPMLATAPLTLGSLPFDHGDPDLQIRRMTDFAPLAALANITGFPALTLPFGADADGLPLPVQLIAPMGHDRLLLHLASRLEKEDRWQHRYRLAGLNS</sequence>
<organism evidence="5 6">
    <name type="scientific">Neorhizobium phenanthreniclasticum</name>
    <dbReference type="NCBI Taxonomy" id="3157917"/>
    <lineage>
        <taxon>Bacteria</taxon>
        <taxon>Pseudomonadati</taxon>
        <taxon>Pseudomonadota</taxon>
        <taxon>Alphaproteobacteria</taxon>
        <taxon>Hyphomicrobiales</taxon>
        <taxon>Rhizobiaceae</taxon>
        <taxon>Rhizobium/Agrobacterium group</taxon>
        <taxon>Neorhizobium</taxon>
    </lineage>
</organism>
<comment type="caution">
    <text evidence="5">The sequence shown here is derived from an EMBL/GenBank/DDBJ whole genome shotgun (WGS) entry which is preliminary data.</text>
</comment>
<dbReference type="Gene3D" id="3.90.1300.10">
    <property type="entry name" value="Amidase signature (AS) domain"/>
    <property type="match status" value="1"/>
</dbReference>
<dbReference type="PROSITE" id="PS00571">
    <property type="entry name" value="AMIDASES"/>
    <property type="match status" value="1"/>
</dbReference>
<evidence type="ECO:0000313" key="5">
    <source>
        <dbReference type="EMBL" id="MEQ1407047.1"/>
    </source>
</evidence>
<evidence type="ECO:0000256" key="2">
    <source>
        <dbReference type="ARBA" id="ARBA00009199"/>
    </source>
</evidence>
<evidence type="ECO:0000313" key="6">
    <source>
        <dbReference type="Proteomes" id="UP001496627"/>
    </source>
</evidence>
<comment type="function">
    <text evidence="1">Hydrolyzes indole-3-acetamide (IAM) into indole-3-acetic acid (IAA).</text>
</comment>
<keyword evidence="6" id="KW-1185">Reference proteome</keyword>
<dbReference type="InterPro" id="IPR036928">
    <property type="entry name" value="AS_sf"/>
</dbReference>
<dbReference type="Pfam" id="PF01425">
    <property type="entry name" value="Amidase"/>
    <property type="match status" value="1"/>
</dbReference>
<name>A0ABV0M5A5_9HYPH</name>
<evidence type="ECO:0000256" key="1">
    <source>
        <dbReference type="ARBA" id="ARBA00003871"/>
    </source>
</evidence>
<evidence type="ECO:0000256" key="3">
    <source>
        <dbReference type="ARBA" id="ARBA00021874"/>
    </source>
</evidence>
<feature type="domain" description="Amidase" evidence="4">
    <location>
        <begin position="24"/>
        <end position="448"/>
    </location>
</feature>
<evidence type="ECO:0000259" key="4">
    <source>
        <dbReference type="Pfam" id="PF01425"/>
    </source>
</evidence>
<dbReference type="InterPro" id="IPR020556">
    <property type="entry name" value="Amidase_CS"/>
</dbReference>
<dbReference type="InterPro" id="IPR000120">
    <property type="entry name" value="Amidase"/>
</dbReference>
<dbReference type="Proteomes" id="UP001496627">
    <property type="component" value="Unassembled WGS sequence"/>
</dbReference>
<comment type="similarity">
    <text evidence="2">Belongs to the amidase family.</text>
</comment>
<dbReference type="RefSeq" id="WP_348863667.1">
    <property type="nucleotide sequence ID" value="NZ_JBEAAL010000015.1"/>
</dbReference>
<protein>
    <recommendedName>
        <fullName evidence="3">Indoleacetamide hydrolase</fullName>
    </recommendedName>
</protein>